<feature type="signal peptide" evidence="2">
    <location>
        <begin position="1"/>
        <end position="29"/>
    </location>
</feature>
<feature type="compositionally biased region" description="Polar residues" evidence="1">
    <location>
        <begin position="84"/>
        <end position="122"/>
    </location>
</feature>
<dbReference type="Gramene" id="OB02G11790.1">
    <property type="protein sequence ID" value="OB02G11790.1"/>
    <property type="gene ID" value="OB02G11790"/>
</dbReference>
<keyword evidence="2" id="KW-0732">Signal</keyword>
<accession>J3L962</accession>
<reference evidence="3" key="1">
    <citation type="submission" date="2013-04" db="UniProtKB">
        <authorList>
            <consortium name="EnsemblPlants"/>
        </authorList>
    </citation>
    <scope>IDENTIFICATION</scope>
</reference>
<feature type="region of interest" description="Disordered" evidence="1">
    <location>
        <begin position="79"/>
        <end position="128"/>
    </location>
</feature>
<proteinExistence type="predicted"/>
<sequence>MRKQFSFACLMLLVVATLLCTMNTVSVEAVRCVFSLKMSTFSRHIYKGSFKSFRNFCMCILNNFFVHAGRGGYNSVNPDGGSGYNSVNPDGRSGYNSVNPNGRSGYNSVNPNGRSGYNSVPTNGGGNP</sequence>
<dbReference type="AlphaFoldDB" id="J3L962"/>
<evidence type="ECO:0000313" key="4">
    <source>
        <dbReference type="Proteomes" id="UP000006038"/>
    </source>
</evidence>
<evidence type="ECO:0000256" key="2">
    <source>
        <dbReference type="SAM" id="SignalP"/>
    </source>
</evidence>
<dbReference type="Proteomes" id="UP000006038">
    <property type="component" value="Unassembled WGS sequence"/>
</dbReference>
<keyword evidence="4" id="KW-1185">Reference proteome</keyword>
<protein>
    <submittedName>
        <fullName evidence="3">Uncharacterized protein</fullName>
    </submittedName>
</protein>
<name>J3L962_ORYBR</name>
<organism evidence="3">
    <name type="scientific">Oryza brachyantha</name>
    <name type="common">malo sina</name>
    <dbReference type="NCBI Taxonomy" id="4533"/>
    <lineage>
        <taxon>Eukaryota</taxon>
        <taxon>Viridiplantae</taxon>
        <taxon>Streptophyta</taxon>
        <taxon>Embryophyta</taxon>
        <taxon>Tracheophyta</taxon>
        <taxon>Spermatophyta</taxon>
        <taxon>Magnoliopsida</taxon>
        <taxon>Liliopsida</taxon>
        <taxon>Poales</taxon>
        <taxon>Poaceae</taxon>
        <taxon>BOP clade</taxon>
        <taxon>Oryzoideae</taxon>
        <taxon>Oryzeae</taxon>
        <taxon>Oryzinae</taxon>
        <taxon>Oryza</taxon>
    </lineage>
</organism>
<evidence type="ECO:0000313" key="3">
    <source>
        <dbReference type="EnsemblPlants" id="OB02G11790.1"/>
    </source>
</evidence>
<feature type="chain" id="PRO_5003773248" evidence="2">
    <location>
        <begin position="30"/>
        <end position="128"/>
    </location>
</feature>
<dbReference type="EnsemblPlants" id="OB02G11790.1">
    <property type="protein sequence ID" value="OB02G11790.1"/>
    <property type="gene ID" value="OB02G11790"/>
</dbReference>
<dbReference type="HOGENOM" id="CLU_161630_0_0_1"/>
<dbReference type="OMA" id="NFFVHAG"/>
<evidence type="ECO:0000256" key="1">
    <source>
        <dbReference type="SAM" id="MobiDB-lite"/>
    </source>
</evidence>